<evidence type="ECO:0000313" key="2">
    <source>
        <dbReference type="EMBL" id="MFD2090855.1"/>
    </source>
</evidence>
<protein>
    <recommendedName>
        <fullName evidence="4">GNAT family N-acetyltransferase</fullName>
    </recommendedName>
</protein>
<name>A0ABW4X606_9ACTN</name>
<feature type="compositionally biased region" description="Basic and acidic residues" evidence="1">
    <location>
        <begin position="16"/>
        <end position="32"/>
    </location>
</feature>
<gene>
    <name evidence="2" type="ORF">ACFSHS_04640</name>
</gene>
<proteinExistence type="predicted"/>
<dbReference type="EMBL" id="JBHUHP010000003">
    <property type="protein sequence ID" value="MFD2090855.1"/>
    <property type="molecule type" value="Genomic_DNA"/>
</dbReference>
<feature type="region of interest" description="Disordered" evidence="1">
    <location>
        <begin position="1"/>
        <end position="32"/>
    </location>
</feature>
<accession>A0ABW4X606</accession>
<comment type="caution">
    <text evidence="2">The sequence shown here is derived from an EMBL/GenBank/DDBJ whole genome shotgun (WGS) entry which is preliminary data.</text>
</comment>
<sequence>MTDERETPTHELFGTADREPAGPLVTHDHTVRLEPVTPEDVRAVCDLRVAPP</sequence>
<evidence type="ECO:0008006" key="4">
    <source>
        <dbReference type="Google" id="ProtNLM"/>
    </source>
</evidence>
<dbReference type="Proteomes" id="UP001597402">
    <property type="component" value="Unassembled WGS sequence"/>
</dbReference>
<evidence type="ECO:0000256" key="1">
    <source>
        <dbReference type="SAM" id="MobiDB-lite"/>
    </source>
</evidence>
<organism evidence="2 3">
    <name type="scientific">Blastococcus deserti</name>
    <dbReference type="NCBI Taxonomy" id="2259033"/>
    <lineage>
        <taxon>Bacteria</taxon>
        <taxon>Bacillati</taxon>
        <taxon>Actinomycetota</taxon>
        <taxon>Actinomycetes</taxon>
        <taxon>Geodermatophilales</taxon>
        <taxon>Geodermatophilaceae</taxon>
        <taxon>Blastococcus</taxon>
    </lineage>
</organism>
<keyword evidence="3" id="KW-1185">Reference proteome</keyword>
<evidence type="ECO:0000313" key="3">
    <source>
        <dbReference type="Proteomes" id="UP001597402"/>
    </source>
</evidence>
<reference evidence="3" key="1">
    <citation type="journal article" date="2019" name="Int. J. Syst. Evol. Microbiol.">
        <title>The Global Catalogue of Microorganisms (GCM) 10K type strain sequencing project: providing services to taxonomists for standard genome sequencing and annotation.</title>
        <authorList>
            <consortium name="The Broad Institute Genomics Platform"/>
            <consortium name="The Broad Institute Genome Sequencing Center for Infectious Disease"/>
            <person name="Wu L."/>
            <person name="Ma J."/>
        </authorList>
    </citation>
    <scope>NUCLEOTIDE SEQUENCE [LARGE SCALE GENOMIC DNA]</scope>
    <source>
        <strain evidence="3">JCM 3338</strain>
    </source>
</reference>
<dbReference type="RefSeq" id="WP_376872365.1">
    <property type="nucleotide sequence ID" value="NZ_JBHUHP010000003.1"/>
</dbReference>